<accession>A0A9D1GWZ0</accession>
<dbReference type="Gene3D" id="3.40.720.10">
    <property type="entry name" value="Alkaline Phosphatase, subunit A"/>
    <property type="match status" value="1"/>
</dbReference>
<keyword evidence="2 4" id="KW-0378">Hydrolase</keyword>
<dbReference type="AlphaFoldDB" id="A0A9D1GWZ0"/>
<dbReference type="NCBIfam" id="NF010322">
    <property type="entry name" value="PRK13759.1"/>
    <property type="match status" value="1"/>
</dbReference>
<dbReference type="SUPFAM" id="SSF53649">
    <property type="entry name" value="Alkaline phosphatase-like"/>
    <property type="match status" value="1"/>
</dbReference>
<protein>
    <submittedName>
        <fullName evidence="4">Arylsulfatase</fullName>
        <ecNumber evidence="4">3.1.6.1</ecNumber>
    </submittedName>
</protein>
<reference evidence="4" key="2">
    <citation type="journal article" date="2021" name="PeerJ">
        <title>Extensive microbial diversity within the chicken gut microbiome revealed by metagenomics and culture.</title>
        <authorList>
            <person name="Gilroy R."/>
            <person name="Ravi A."/>
            <person name="Getino M."/>
            <person name="Pursley I."/>
            <person name="Horton D.L."/>
            <person name="Alikhan N.F."/>
            <person name="Baker D."/>
            <person name="Gharbi K."/>
            <person name="Hall N."/>
            <person name="Watson M."/>
            <person name="Adriaenssens E.M."/>
            <person name="Foster-Nyarko E."/>
            <person name="Jarju S."/>
            <person name="Secka A."/>
            <person name="Antonio M."/>
            <person name="Oren A."/>
            <person name="Chaudhuri R.R."/>
            <person name="La Ragione R."/>
            <person name="Hildebrand F."/>
            <person name="Pallen M.J."/>
        </authorList>
    </citation>
    <scope>NUCLEOTIDE SEQUENCE</scope>
    <source>
        <strain evidence="4">ChiGjej1B1-24693</strain>
    </source>
</reference>
<dbReference type="PANTHER" id="PTHR45953:SF1">
    <property type="entry name" value="IDURONATE 2-SULFATASE"/>
    <property type="match status" value="1"/>
</dbReference>
<evidence type="ECO:0000256" key="2">
    <source>
        <dbReference type="ARBA" id="ARBA00022801"/>
    </source>
</evidence>
<reference evidence="4" key="1">
    <citation type="submission" date="2020-10" db="EMBL/GenBank/DDBJ databases">
        <authorList>
            <person name="Gilroy R."/>
        </authorList>
    </citation>
    <scope>NUCLEOTIDE SEQUENCE</scope>
    <source>
        <strain evidence="4">ChiGjej1B1-24693</strain>
    </source>
</reference>
<keyword evidence="1" id="KW-0479">Metal-binding</keyword>
<evidence type="ECO:0000313" key="4">
    <source>
        <dbReference type="EMBL" id="HIT74832.1"/>
    </source>
</evidence>
<organism evidence="4 5">
    <name type="scientific">Candidatus Avipropionibacterium avicola</name>
    <dbReference type="NCBI Taxonomy" id="2840701"/>
    <lineage>
        <taxon>Bacteria</taxon>
        <taxon>Bacillati</taxon>
        <taxon>Actinomycetota</taxon>
        <taxon>Actinomycetes</taxon>
        <taxon>Propionibacteriales</taxon>
        <taxon>Propionibacteriaceae</taxon>
        <taxon>Propionibacteriaceae incertae sedis</taxon>
        <taxon>Candidatus Avipropionibacterium</taxon>
    </lineage>
</organism>
<evidence type="ECO:0000256" key="1">
    <source>
        <dbReference type="ARBA" id="ARBA00022723"/>
    </source>
</evidence>
<proteinExistence type="predicted"/>
<name>A0A9D1GWZ0_9ACTN</name>
<dbReference type="InterPro" id="IPR000917">
    <property type="entry name" value="Sulfatase_N"/>
</dbReference>
<evidence type="ECO:0000259" key="3">
    <source>
        <dbReference type="Pfam" id="PF00884"/>
    </source>
</evidence>
<dbReference type="EC" id="3.1.6.1" evidence="4"/>
<feature type="domain" description="Sulfatase N-terminal" evidence="3">
    <location>
        <begin position="7"/>
        <end position="357"/>
    </location>
</feature>
<comment type="caution">
    <text evidence="4">The sequence shown here is derived from an EMBL/GenBank/DDBJ whole genome shotgun (WGS) entry which is preliminary data.</text>
</comment>
<dbReference type="InterPro" id="IPR017850">
    <property type="entry name" value="Alkaline_phosphatase_core_sf"/>
</dbReference>
<dbReference type="EMBL" id="DVLP01000137">
    <property type="protein sequence ID" value="HIT74832.1"/>
    <property type="molecule type" value="Genomic_DNA"/>
</dbReference>
<dbReference type="GO" id="GO:0046872">
    <property type="term" value="F:metal ion binding"/>
    <property type="evidence" value="ECO:0007669"/>
    <property type="project" value="UniProtKB-KW"/>
</dbReference>
<dbReference type="GO" id="GO:0004065">
    <property type="term" value="F:arylsulfatase activity"/>
    <property type="evidence" value="ECO:0007669"/>
    <property type="project" value="UniProtKB-EC"/>
</dbReference>
<gene>
    <name evidence="4" type="ORF">IAA98_04535</name>
</gene>
<dbReference type="Proteomes" id="UP000886842">
    <property type="component" value="Unassembled WGS sequence"/>
</dbReference>
<sequence>MRTERANIILITTDQQRGDCLGVDGHPVVQTPNMDWLARSGVRFRRAYSECPSCVPGRRTLMTGQAPARQGMVGMTKAAWDPKHTLAGEFSRAGYQTEMIGKLAFSPYRKRYGFDHMELADSTHEFRNGGKPANDYLTWLAARGEFDGVEPGVAHGVSPNGWVGRPSHLPEHLSHSYWLTNTALDFLDRRDPEAPFFLNLSYIDPHPPMTPPAFYYERYMAMDLPKPVVGDWAPRFDEPERGLDINQWRIRIDDAPMKQARAGYYGLINHVDNQLGRLIGQLRKQQLLKDTLILFTSDHGEMLGDHNMWRKTFPYEASARIPFFIKPAEGMDLPGEVVSSAPVGLQDVMPTLLEAAGLPIPETCTGRSVLPLAHGDSDGWREYIHGEHAGQYDYDDGMHYLTDGHQKYVWYSQTGREHLFDLDTDPDELHDLTLDASDDSADLQRWRDRLVDTLRERPEGFVAEDRLVVGRPHEMFVPGMEPS</sequence>
<dbReference type="PANTHER" id="PTHR45953">
    <property type="entry name" value="IDURONATE 2-SULFATASE"/>
    <property type="match status" value="1"/>
</dbReference>
<dbReference type="Pfam" id="PF00884">
    <property type="entry name" value="Sulfatase"/>
    <property type="match status" value="1"/>
</dbReference>
<dbReference type="GO" id="GO:0005737">
    <property type="term" value="C:cytoplasm"/>
    <property type="evidence" value="ECO:0007669"/>
    <property type="project" value="TreeGrafter"/>
</dbReference>
<evidence type="ECO:0000313" key="5">
    <source>
        <dbReference type="Proteomes" id="UP000886842"/>
    </source>
</evidence>